<feature type="domain" description="Mammalian cell entry C-terminal" evidence="3">
    <location>
        <begin position="107"/>
        <end position="327"/>
    </location>
</feature>
<dbReference type="EMBL" id="ANBP01000053">
    <property type="protein sequence ID" value="KAB7751926.1"/>
    <property type="molecule type" value="Genomic_DNA"/>
</dbReference>
<dbReference type="Proteomes" id="UP000325690">
    <property type="component" value="Unassembled WGS sequence"/>
</dbReference>
<feature type="compositionally biased region" description="Pro residues" evidence="1">
    <location>
        <begin position="401"/>
        <end position="423"/>
    </location>
</feature>
<dbReference type="PANTHER" id="PTHR33371">
    <property type="entry name" value="INTERMEMBRANE PHOSPHOLIPID TRANSPORT SYSTEM BINDING PROTEIN MLAD-RELATED"/>
    <property type="match status" value="1"/>
</dbReference>
<evidence type="ECO:0000313" key="5">
    <source>
        <dbReference type="Proteomes" id="UP000325690"/>
    </source>
</evidence>
<evidence type="ECO:0000313" key="4">
    <source>
        <dbReference type="EMBL" id="KAB7751926.1"/>
    </source>
</evidence>
<feature type="region of interest" description="Disordered" evidence="1">
    <location>
        <begin position="391"/>
        <end position="423"/>
    </location>
</feature>
<evidence type="ECO:0000259" key="2">
    <source>
        <dbReference type="Pfam" id="PF02470"/>
    </source>
</evidence>
<dbReference type="InterPro" id="IPR052336">
    <property type="entry name" value="MlaD_Phospholipid_Transporter"/>
</dbReference>
<organism evidence="4 5">
    <name type="scientific">Mycolicibacterium phlei DSM 43239 = CCUG 21000</name>
    <dbReference type="NCBI Taxonomy" id="1226750"/>
    <lineage>
        <taxon>Bacteria</taxon>
        <taxon>Bacillati</taxon>
        <taxon>Actinomycetota</taxon>
        <taxon>Actinomycetes</taxon>
        <taxon>Mycobacteriales</taxon>
        <taxon>Mycobacteriaceae</taxon>
        <taxon>Mycolicibacterium</taxon>
    </lineage>
</organism>
<protein>
    <submittedName>
        <fullName evidence="4">MCE-family protein MCE3A</fullName>
    </submittedName>
</protein>
<evidence type="ECO:0000256" key="1">
    <source>
        <dbReference type="SAM" id="MobiDB-lite"/>
    </source>
</evidence>
<dbReference type="InterPro" id="IPR005693">
    <property type="entry name" value="Mce"/>
</dbReference>
<accession>A0A5N5UQP8</accession>
<comment type="caution">
    <text evidence="4">The sequence shown here is derived from an EMBL/GenBank/DDBJ whole genome shotgun (WGS) entry which is preliminary data.</text>
</comment>
<feature type="domain" description="Mce/MlaD" evidence="2">
    <location>
        <begin position="26"/>
        <end position="103"/>
    </location>
</feature>
<name>A0A5N5UQP8_MYCPH</name>
<dbReference type="InterPro" id="IPR024516">
    <property type="entry name" value="Mce_C"/>
</dbReference>
<dbReference type="NCBIfam" id="TIGR00996">
    <property type="entry name" value="Mtu_fam_mce"/>
    <property type="match status" value="1"/>
</dbReference>
<dbReference type="AlphaFoldDB" id="A0A5N5UQP8"/>
<dbReference type="GO" id="GO:0005576">
    <property type="term" value="C:extracellular region"/>
    <property type="evidence" value="ECO:0007669"/>
    <property type="project" value="TreeGrafter"/>
</dbReference>
<dbReference type="InterPro" id="IPR003399">
    <property type="entry name" value="Mce/MlaD"/>
</dbReference>
<keyword evidence="5" id="KW-1185">Reference proteome</keyword>
<dbReference type="GO" id="GO:0051701">
    <property type="term" value="P:biological process involved in interaction with host"/>
    <property type="evidence" value="ECO:0007669"/>
    <property type="project" value="TreeGrafter"/>
</dbReference>
<reference evidence="4 5" key="1">
    <citation type="submission" date="2012-10" db="EMBL/GenBank/DDBJ databases">
        <title>The draft sequence of the Mycobacterium pheli genome.</title>
        <authorList>
            <person name="Pettersson B.M.F."/>
            <person name="Das S."/>
            <person name="Dasgupta S."/>
            <person name="Bhattacharya A."/>
            <person name="Kirsebom L.A."/>
        </authorList>
    </citation>
    <scope>NUCLEOTIDE SEQUENCE [LARGE SCALE GENOMIC DNA]</scope>
    <source>
        <strain evidence="4 5">CCUG 21000</strain>
    </source>
</reference>
<dbReference type="Pfam" id="PF11887">
    <property type="entry name" value="Mce4_CUP1"/>
    <property type="match status" value="1"/>
</dbReference>
<evidence type="ECO:0000259" key="3">
    <source>
        <dbReference type="Pfam" id="PF11887"/>
    </source>
</evidence>
<gene>
    <name evidence="4" type="ORF">MPHL21000_22350</name>
</gene>
<sequence>MLMVASILGAFWFSWALYNRQFTRYATVTLTSDRSGLVMERGNPVKMRGVIVGRVAGLDGGRDAVSLTLNIDPRQLAHIPANVEARITASTAFGPKYVDLVPPSTPSATPLASGAVLRSTNVATEVNTVFDNLVALLDQIDPAKLNGILTTLADGLRGRGPRIGEATTSAAGVMAELNANSDSLRRDFRSLRGFTDAYAAAAPALVKTLESVATTSTTIAEHASDLDALLLAATGFADRGNELLGVNKDKLVDAVNILHPTTSLLYKYKPQYTCLLVGARWYLDNGIYDAAGGANGYSLITDTAVLLANDPYRYPEHLPKIAAKGGPGGKPGCGSLPDASKNFPVRYLVTDTGWGRGIDVRPNPGLGHPCFGNYFPVTRAVPEPATYRCVGPPSPGLVLPATPPPPPPPAPVPPADDAPAPQP</sequence>
<dbReference type="Pfam" id="PF02470">
    <property type="entry name" value="MlaD"/>
    <property type="match status" value="1"/>
</dbReference>
<dbReference type="PANTHER" id="PTHR33371:SF19">
    <property type="entry name" value="MCE-FAMILY PROTEIN MCE4A"/>
    <property type="match status" value="1"/>
</dbReference>
<proteinExistence type="predicted"/>